<gene>
    <name evidence="3" type="ORF">KV395_14885</name>
</gene>
<protein>
    <submittedName>
        <fullName evidence="3">Proline dehydrogenase family protein</fullName>
    </submittedName>
</protein>
<feature type="domain" description="Proline dehydrogenase" evidence="2">
    <location>
        <begin position="67"/>
        <end position="292"/>
    </location>
</feature>
<proteinExistence type="predicted"/>
<organism evidence="3 4">
    <name type="scientific">Microbacterium luteolum</name>
    <name type="common">Aureobacterium luteolum</name>
    <dbReference type="NCBI Taxonomy" id="69367"/>
    <lineage>
        <taxon>Bacteria</taxon>
        <taxon>Bacillati</taxon>
        <taxon>Actinomycetota</taxon>
        <taxon>Actinomycetes</taxon>
        <taxon>Micrococcales</taxon>
        <taxon>Microbacteriaceae</taxon>
        <taxon>Microbacterium</taxon>
    </lineage>
</organism>
<dbReference type="PANTHER" id="PTHR13914:SF0">
    <property type="entry name" value="PROLINE DEHYDROGENASE 1, MITOCHONDRIAL"/>
    <property type="match status" value="1"/>
</dbReference>
<keyword evidence="4" id="KW-1185">Reference proteome</keyword>
<sequence length="319" mass="34761">MINPHDSATTRREEVADALRAWALDEELKARVLSDPGLAAAARRVASRYIGGDTIGEAVAVARAGVASGHLASIEYAGESVRDRDLARSETDVFLELAQAIADEGLPSSVSLDLSHLGAVVDAGLGLAHARELAAATASSGQEMMISAEGSDRTDLVLGLYETLANEYDHVGITLQARLHRTPRDLERVLRTDGRVRLVKGAFLESEEIALRRGTEELTARYLDLGRVALESGHAVTFATHDDALVEALQREHGDRLRQPGVDFEMLLGLGTELLDGLRADGYRTRQYVVFGGEWWLYVLNRIAEHPERVFTALTDLRS</sequence>
<dbReference type="InterPro" id="IPR029041">
    <property type="entry name" value="FAD-linked_oxidoreductase-like"/>
</dbReference>
<dbReference type="RefSeq" id="WP_282214594.1">
    <property type="nucleotide sequence ID" value="NZ_BAAAUN010000001.1"/>
</dbReference>
<dbReference type="Pfam" id="PF01619">
    <property type="entry name" value="Pro_dh"/>
    <property type="match status" value="1"/>
</dbReference>
<evidence type="ECO:0000259" key="2">
    <source>
        <dbReference type="Pfam" id="PF01619"/>
    </source>
</evidence>
<evidence type="ECO:0000313" key="3">
    <source>
        <dbReference type="EMBL" id="WDM44453.1"/>
    </source>
</evidence>
<dbReference type="SUPFAM" id="SSF51730">
    <property type="entry name" value="FAD-linked oxidoreductase"/>
    <property type="match status" value="1"/>
</dbReference>
<dbReference type="InterPro" id="IPR002872">
    <property type="entry name" value="Proline_DH_dom"/>
</dbReference>
<dbReference type="InterPro" id="IPR015659">
    <property type="entry name" value="Proline_oxidase"/>
</dbReference>
<dbReference type="Proteomes" id="UP001215097">
    <property type="component" value="Chromosome"/>
</dbReference>
<dbReference type="EMBL" id="CP078075">
    <property type="protein sequence ID" value="WDM44453.1"/>
    <property type="molecule type" value="Genomic_DNA"/>
</dbReference>
<name>A0ABY7XW24_MICLT</name>
<reference evidence="3 4" key="1">
    <citation type="submission" date="2021-06" db="EMBL/GenBank/DDBJ databases">
        <title>Genome-based taxonomic framework of Microbacterium strains isolated from marine environment, the description of four new species and reclassification of four preexisting species.</title>
        <authorList>
            <person name="Lee S.D."/>
            <person name="Kim S.-M."/>
            <person name="Byeon Y.-S."/>
            <person name="Yang H.L."/>
            <person name="Kim I.S."/>
        </authorList>
    </citation>
    <scope>NUCLEOTIDE SEQUENCE [LARGE SCALE GENOMIC DNA]</scope>
    <source>
        <strain evidence="3 4">KACC 14465</strain>
    </source>
</reference>
<accession>A0ABY7XW24</accession>
<keyword evidence="1" id="KW-0560">Oxidoreductase</keyword>
<evidence type="ECO:0000256" key="1">
    <source>
        <dbReference type="ARBA" id="ARBA00023002"/>
    </source>
</evidence>
<evidence type="ECO:0000313" key="4">
    <source>
        <dbReference type="Proteomes" id="UP001215097"/>
    </source>
</evidence>
<dbReference type="Gene3D" id="3.20.20.220">
    <property type="match status" value="1"/>
</dbReference>
<dbReference type="PANTHER" id="PTHR13914">
    <property type="entry name" value="PROLINE OXIDASE"/>
    <property type="match status" value="1"/>
</dbReference>